<evidence type="ECO:0000313" key="2">
    <source>
        <dbReference type="Proteomes" id="UP000256690"/>
    </source>
</evidence>
<keyword evidence="2" id="KW-1185">Reference proteome</keyword>
<dbReference type="EMBL" id="PVWQ01000010">
    <property type="protein sequence ID" value="RDW70511.1"/>
    <property type="molecule type" value="Genomic_DNA"/>
</dbReference>
<dbReference type="Proteomes" id="UP000256690">
    <property type="component" value="Unassembled WGS sequence"/>
</dbReference>
<organism evidence="1 2">
    <name type="scientific">Aspergillus mulundensis</name>
    <dbReference type="NCBI Taxonomy" id="1810919"/>
    <lineage>
        <taxon>Eukaryota</taxon>
        <taxon>Fungi</taxon>
        <taxon>Dikarya</taxon>
        <taxon>Ascomycota</taxon>
        <taxon>Pezizomycotina</taxon>
        <taxon>Eurotiomycetes</taxon>
        <taxon>Eurotiomycetidae</taxon>
        <taxon>Eurotiales</taxon>
        <taxon>Aspergillaceae</taxon>
        <taxon>Aspergillus</taxon>
        <taxon>Aspergillus subgen. Nidulantes</taxon>
    </lineage>
</organism>
<accession>A0A3D8R9E5</accession>
<dbReference type="AlphaFoldDB" id="A0A3D8R9E5"/>
<gene>
    <name evidence="1" type="ORF">DSM5745_08022</name>
</gene>
<name>A0A3D8R9E5_9EURO</name>
<dbReference type="RefSeq" id="XP_026601042.1">
    <property type="nucleotide sequence ID" value="XM_026750038.1"/>
</dbReference>
<comment type="caution">
    <text evidence="1">The sequence shown here is derived from an EMBL/GenBank/DDBJ whole genome shotgun (WGS) entry which is preliminary data.</text>
</comment>
<reference evidence="1 2" key="1">
    <citation type="journal article" date="2018" name="IMA Fungus">
        <title>IMA Genome-F 9: Draft genome sequence of Annulohypoxylon stygium, Aspergillus mulundensis, Berkeleyomyces basicola (syn. Thielaviopsis basicola), Ceratocystis smalleyi, two Cercospora beticola strains, Coleophoma cylindrospora, Fusarium fracticaudum, Phialophora cf. hyalina, and Morchella septimelata.</title>
        <authorList>
            <person name="Wingfield B.D."/>
            <person name="Bills G.F."/>
            <person name="Dong Y."/>
            <person name="Huang W."/>
            <person name="Nel W.J."/>
            <person name="Swalarsk-Parry B.S."/>
            <person name="Vaghefi N."/>
            <person name="Wilken P.M."/>
            <person name="An Z."/>
            <person name="de Beer Z.W."/>
            <person name="De Vos L."/>
            <person name="Chen L."/>
            <person name="Duong T.A."/>
            <person name="Gao Y."/>
            <person name="Hammerbacher A."/>
            <person name="Kikkert J.R."/>
            <person name="Li Y."/>
            <person name="Li H."/>
            <person name="Li K."/>
            <person name="Li Q."/>
            <person name="Liu X."/>
            <person name="Ma X."/>
            <person name="Naidoo K."/>
            <person name="Pethybridge S.J."/>
            <person name="Sun J."/>
            <person name="Steenkamp E.T."/>
            <person name="van der Nest M.A."/>
            <person name="van Wyk S."/>
            <person name="Wingfield M.J."/>
            <person name="Xiong C."/>
            <person name="Yue Q."/>
            <person name="Zhang X."/>
        </authorList>
    </citation>
    <scope>NUCLEOTIDE SEQUENCE [LARGE SCALE GENOMIC DNA]</scope>
    <source>
        <strain evidence="1 2">DSM 5745</strain>
    </source>
</reference>
<evidence type="ECO:0000313" key="1">
    <source>
        <dbReference type="EMBL" id="RDW70511.1"/>
    </source>
</evidence>
<dbReference type="GeneID" id="38118392"/>
<proteinExistence type="predicted"/>
<sequence length="106" mass="12682">MTSLSTFTRFLETAHPTLRELTMNKIIWTNDRHFDNHEKQAKDEEAVRLMRLIAVHLRDYSALRLLEIGTWTYQDVKIAFQDPFDRDRDSFLALYNAKYATVPYRE</sequence>
<protein>
    <submittedName>
        <fullName evidence="1">Uncharacterized protein</fullName>
    </submittedName>
</protein>